<name>A0AAE0CXX4_COLKA</name>
<dbReference type="AlphaFoldDB" id="A0AAE0CXX4"/>
<dbReference type="EMBL" id="VYYT01000886">
    <property type="protein sequence ID" value="KAK2728178.1"/>
    <property type="molecule type" value="Genomic_DNA"/>
</dbReference>
<proteinExistence type="predicted"/>
<accession>A0AAE0CXX4</accession>
<evidence type="ECO:0000313" key="3">
    <source>
        <dbReference type="Proteomes" id="UP001281614"/>
    </source>
</evidence>
<reference evidence="2" key="1">
    <citation type="submission" date="2023-02" db="EMBL/GenBank/DDBJ databases">
        <title>Colletotrichum kahawae CIFC_Que2 genome sequencing and assembly.</title>
        <authorList>
            <person name="Baroncelli R."/>
        </authorList>
    </citation>
    <scope>NUCLEOTIDE SEQUENCE</scope>
    <source>
        <strain evidence="2">CIFC_Que2</strain>
    </source>
</reference>
<evidence type="ECO:0000259" key="1">
    <source>
        <dbReference type="Pfam" id="PF20150"/>
    </source>
</evidence>
<dbReference type="Proteomes" id="UP001281614">
    <property type="component" value="Unassembled WGS sequence"/>
</dbReference>
<feature type="domain" description="2EXR" evidence="1">
    <location>
        <begin position="51"/>
        <end position="114"/>
    </location>
</feature>
<keyword evidence="3" id="KW-1185">Reference proteome</keyword>
<dbReference type="InterPro" id="IPR045518">
    <property type="entry name" value="2EXR"/>
</dbReference>
<organism evidence="2 3">
    <name type="scientific">Colletotrichum kahawae</name>
    <name type="common">Coffee berry disease fungus</name>
    <dbReference type="NCBI Taxonomy" id="34407"/>
    <lineage>
        <taxon>Eukaryota</taxon>
        <taxon>Fungi</taxon>
        <taxon>Dikarya</taxon>
        <taxon>Ascomycota</taxon>
        <taxon>Pezizomycotina</taxon>
        <taxon>Sordariomycetes</taxon>
        <taxon>Hypocreomycetidae</taxon>
        <taxon>Glomerellales</taxon>
        <taxon>Glomerellaceae</taxon>
        <taxon>Colletotrichum</taxon>
        <taxon>Colletotrichum gloeosporioides species complex</taxon>
    </lineage>
</organism>
<dbReference type="Pfam" id="PF20150">
    <property type="entry name" value="2EXR"/>
    <property type="match status" value="1"/>
</dbReference>
<evidence type="ECO:0000313" key="2">
    <source>
        <dbReference type="EMBL" id="KAK2728178.1"/>
    </source>
</evidence>
<gene>
    <name evidence="2" type="ORF">CKAH01_11277</name>
</gene>
<protein>
    <recommendedName>
        <fullName evidence="1">2EXR domain-containing protein</fullName>
    </recommendedName>
</protein>
<comment type="caution">
    <text evidence="2">The sequence shown here is derived from an EMBL/GenBank/DDBJ whole genome shotgun (WGS) entry which is preliminary data.</text>
</comment>
<sequence length="388" mass="44364">MRKPQVVLEDLLSNAIVGGHFSTDKRFVKDLLNLAHKNYPEAPSIHKNSCFEKFRQLPIEIREQIWLLSIPARTLHATDHTRERIAWNRRLPMPAPALSCREAWAILRPLIHGIYDNGRVKMSNVNKERTAWITSRDTLNIGPSGGYAVSLHADYGPKLPQFGHIVLCLEQIKDGLRMGSISDICDQRDGFNYYELERIGILIHEVEIVIPIGLALREQLFVSRDDFPGWTCDYEKCSVWGCNPHFVEVVNMRDNRRIEELLNLHIAWATGGCAWSREERLDRETWWQTEGYSQAKEAMAMMKALELWDKPPNGRTARVPSLDFIRQSALPELIPTVKFVFKFPGCSPPGITMERVHALRGECSDVCHISNGFPPGWSNFPGQEVERA</sequence>